<dbReference type="GeneID" id="100079661"/>
<name>A0A6I8MZM7_ORNAN</name>
<evidence type="ECO:0000256" key="1">
    <source>
        <dbReference type="ARBA" id="ARBA00004651"/>
    </source>
</evidence>
<keyword evidence="5 11" id="KW-0812">Transmembrane</keyword>
<feature type="transmembrane region" description="Helical" evidence="11">
    <location>
        <begin position="90"/>
        <end position="112"/>
    </location>
</feature>
<evidence type="ECO:0000256" key="9">
    <source>
        <dbReference type="ARBA" id="ARBA00023170"/>
    </source>
</evidence>
<evidence type="ECO:0000259" key="12">
    <source>
        <dbReference type="PROSITE" id="PS50262"/>
    </source>
</evidence>
<evidence type="ECO:0000256" key="7">
    <source>
        <dbReference type="ARBA" id="ARBA00023040"/>
    </source>
</evidence>
<keyword evidence="7 11" id="KW-0297">G-protein coupled receptor</keyword>
<dbReference type="Bgee" id="ENSOANG00000045428">
    <property type="expression patterns" value="Expressed in testis"/>
</dbReference>
<dbReference type="Proteomes" id="UP000002279">
    <property type="component" value="Chromosome X5"/>
</dbReference>
<dbReference type="GO" id="GO:0005550">
    <property type="term" value="F:pheromone binding"/>
    <property type="evidence" value="ECO:0000318"/>
    <property type="project" value="GO_Central"/>
</dbReference>
<dbReference type="GO" id="GO:0016503">
    <property type="term" value="F:pheromone receptor activity"/>
    <property type="evidence" value="ECO:0007669"/>
    <property type="project" value="InterPro"/>
</dbReference>
<proteinExistence type="inferred from homology"/>
<evidence type="ECO:0000313" key="13">
    <source>
        <dbReference type="Ensembl" id="ENSOANP00000034233.1"/>
    </source>
</evidence>
<gene>
    <name evidence="13" type="primary">ORNANAV1R3141</name>
</gene>
<dbReference type="InParanoid" id="A0A6I8MZM7"/>
<keyword evidence="9 11" id="KW-0675">Receptor</keyword>
<dbReference type="PANTHER" id="PTHR24062">
    <property type="entry name" value="VOMERONASAL TYPE-1 RECEPTOR"/>
    <property type="match status" value="1"/>
</dbReference>
<evidence type="ECO:0000256" key="11">
    <source>
        <dbReference type="RuleBase" id="RU364061"/>
    </source>
</evidence>
<feature type="transmembrane region" description="Helical" evidence="11">
    <location>
        <begin position="179"/>
        <end position="207"/>
    </location>
</feature>
<dbReference type="OMA" id="EINMVIA"/>
<dbReference type="GeneTree" id="ENSGT01030000234553"/>
<feature type="transmembrane region" description="Helical" evidence="11">
    <location>
        <begin position="45"/>
        <end position="70"/>
    </location>
</feature>
<dbReference type="OrthoDB" id="9606139at2759"/>
<evidence type="ECO:0000256" key="8">
    <source>
        <dbReference type="ARBA" id="ARBA00023136"/>
    </source>
</evidence>
<keyword evidence="14" id="KW-1185">Reference proteome</keyword>
<keyword evidence="8 11" id="KW-0472">Membrane</keyword>
<dbReference type="AlphaFoldDB" id="A0A6I8MZM7"/>
<protein>
    <recommendedName>
        <fullName evidence="11">Vomeronasal type-1 receptor</fullName>
    </recommendedName>
</protein>
<feature type="transmembrane region" description="Helical" evidence="11">
    <location>
        <begin position="266"/>
        <end position="287"/>
    </location>
</feature>
<reference evidence="13" key="2">
    <citation type="submission" date="2025-08" db="UniProtKB">
        <authorList>
            <consortium name="Ensembl"/>
        </authorList>
    </citation>
    <scope>IDENTIFICATION</scope>
    <source>
        <strain evidence="13">Glennie</strain>
    </source>
</reference>
<dbReference type="KEGG" id="oaa:100079661"/>
<dbReference type="InterPro" id="IPR017452">
    <property type="entry name" value="GPCR_Rhodpsn_7TM"/>
</dbReference>
<feature type="transmembrane region" description="Helical" evidence="11">
    <location>
        <begin position="6"/>
        <end position="33"/>
    </location>
</feature>
<dbReference type="PRINTS" id="PR01534">
    <property type="entry name" value="VOMERONASL1R"/>
</dbReference>
<dbReference type="Ensembl" id="ENSOANT00000066937.1">
    <property type="protein sequence ID" value="ENSOANP00000034233.1"/>
    <property type="gene ID" value="ENSOANG00000045428.1"/>
</dbReference>
<dbReference type="CTD" id="100079661"/>
<evidence type="ECO:0000256" key="10">
    <source>
        <dbReference type="ARBA" id="ARBA00023224"/>
    </source>
</evidence>
<accession>A0A6I8MZM7</accession>
<dbReference type="GO" id="GO:0019236">
    <property type="term" value="P:response to pheromone"/>
    <property type="evidence" value="ECO:0007669"/>
    <property type="project" value="UniProtKB-KW"/>
</dbReference>
<reference evidence="13 14" key="1">
    <citation type="journal article" date="2008" name="Nature">
        <title>Genome analysis of the platypus reveals unique signatures of evolution.</title>
        <authorList>
            <person name="Warren W.C."/>
            <person name="Hillier L.W."/>
            <person name="Marshall Graves J.A."/>
            <person name="Birney E."/>
            <person name="Ponting C.P."/>
            <person name="Grutzner F."/>
            <person name="Belov K."/>
            <person name="Miller W."/>
            <person name="Clarke L."/>
            <person name="Chinwalla A.T."/>
            <person name="Yang S.P."/>
            <person name="Heger A."/>
            <person name="Locke D.P."/>
            <person name="Miethke P."/>
            <person name="Waters P.D."/>
            <person name="Veyrunes F."/>
            <person name="Fulton L."/>
            <person name="Fulton B."/>
            <person name="Graves T."/>
            <person name="Wallis J."/>
            <person name="Puente X.S."/>
            <person name="Lopez-Otin C."/>
            <person name="Ordonez G.R."/>
            <person name="Eichler E.E."/>
            <person name="Chen L."/>
            <person name="Cheng Z."/>
            <person name="Deakin J.E."/>
            <person name="Alsop A."/>
            <person name="Thompson K."/>
            <person name="Kirby P."/>
            <person name="Papenfuss A.T."/>
            <person name="Wakefield M.J."/>
            <person name="Olender T."/>
            <person name="Lancet D."/>
            <person name="Huttley G.A."/>
            <person name="Smit A.F."/>
            <person name="Pask A."/>
            <person name="Temple-Smith P."/>
            <person name="Batzer M.A."/>
            <person name="Walker J.A."/>
            <person name="Konkel M.K."/>
            <person name="Harris R.S."/>
            <person name="Whittington C.M."/>
            <person name="Wong E.S."/>
            <person name="Gemmell N.J."/>
            <person name="Buschiazzo E."/>
            <person name="Vargas Jentzsch I.M."/>
            <person name="Merkel A."/>
            <person name="Schmitz J."/>
            <person name="Zemann A."/>
            <person name="Churakov G."/>
            <person name="Kriegs J.O."/>
            <person name="Brosius J."/>
            <person name="Murchison E.P."/>
            <person name="Sachidanandam R."/>
            <person name="Smith C."/>
            <person name="Hannon G.J."/>
            <person name="Tsend-Ayush E."/>
            <person name="McMillan D."/>
            <person name="Attenborough R."/>
            <person name="Rens W."/>
            <person name="Ferguson-Smith M."/>
            <person name="Lefevre C.M."/>
            <person name="Sharp J.A."/>
            <person name="Nicholas K.R."/>
            <person name="Ray D.A."/>
            <person name="Kube M."/>
            <person name="Reinhardt R."/>
            <person name="Pringle T.H."/>
            <person name="Taylor J."/>
            <person name="Jones R.C."/>
            <person name="Nixon B."/>
            <person name="Dacheux J.L."/>
            <person name="Niwa H."/>
            <person name="Sekita Y."/>
            <person name="Huang X."/>
            <person name="Stark A."/>
            <person name="Kheradpour P."/>
            <person name="Kellis M."/>
            <person name="Flicek P."/>
            <person name="Chen Y."/>
            <person name="Webber C."/>
            <person name="Hardison R."/>
            <person name="Nelson J."/>
            <person name="Hallsworth-Pepin K."/>
            <person name="Delehaunty K."/>
            <person name="Markovic C."/>
            <person name="Minx P."/>
            <person name="Feng Y."/>
            <person name="Kremitzki C."/>
            <person name="Mitreva M."/>
            <person name="Glasscock J."/>
            <person name="Wylie T."/>
            <person name="Wohldmann P."/>
            <person name="Thiru P."/>
            <person name="Nhan M.N."/>
            <person name="Pohl C.S."/>
            <person name="Smith S.M."/>
            <person name="Hou S."/>
            <person name="Nefedov M."/>
            <person name="de Jong P.J."/>
            <person name="Renfree M.B."/>
            <person name="Mardis E.R."/>
            <person name="Wilson R.K."/>
        </authorList>
    </citation>
    <scope>NUCLEOTIDE SEQUENCE [LARGE SCALE GENOMIC DNA]</scope>
    <source>
        <strain evidence="13 14">Glennie</strain>
    </source>
</reference>
<evidence type="ECO:0000256" key="2">
    <source>
        <dbReference type="ARBA" id="ARBA00010663"/>
    </source>
</evidence>
<evidence type="ECO:0000313" key="14">
    <source>
        <dbReference type="Proteomes" id="UP000002279"/>
    </source>
</evidence>
<dbReference type="GO" id="GO:0007606">
    <property type="term" value="P:sensory perception of chemical stimulus"/>
    <property type="evidence" value="ECO:0007669"/>
    <property type="project" value="UniProtKB-ARBA"/>
</dbReference>
<keyword evidence="4 11" id="KW-0589">Pheromone response</keyword>
<dbReference type="InterPro" id="IPR004072">
    <property type="entry name" value="Vmron_rcpt_1"/>
</dbReference>
<reference evidence="13" key="3">
    <citation type="submission" date="2025-09" db="UniProtKB">
        <authorList>
            <consortium name="Ensembl"/>
        </authorList>
    </citation>
    <scope>IDENTIFICATION</scope>
    <source>
        <strain evidence="13">Glennie</strain>
    </source>
</reference>
<dbReference type="SUPFAM" id="SSF81321">
    <property type="entry name" value="Family A G protein-coupled receptor-like"/>
    <property type="match status" value="1"/>
</dbReference>
<evidence type="ECO:0000256" key="6">
    <source>
        <dbReference type="ARBA" id="ARBA00022989"/>
    </source>
</evidence>
<keyword evidence="6 11" id="KW-1133">Transmembrane helix</keyword>
<dbReference type="Gene3D" id="1.20.1070.10">
    <property type="entry name" value="Rhodopsin 7-helix transmembrane proteins"/>
    <property type="match status" value="1"/>
</dbReference>
<comment type="similarity">
    <text evidence="2 11">Belongs to the G-protein coupled receptor 1 family.</text>
</comment>
<organism evidence="13 14">
    <name type="scientific">Ornithorhynchus anatinus</name>
    <name type="common">Duckbill platypus</name>
    <dbReference type="NCBI Taxonomy" id="9258"/>
    <lineage>
        <taxon>Eukaryota</taxon>
        <taxon>Metazoa</taxon>
        <taxon>Chordata</taxon>
        <taxon>Craniata</taxon>
        <taxon>Vertebrata</taxon>
        <taxon>Euteleostomi</taxon>
        <taxon>Mammalia</taxon>
        <taxon>Monotremata</taxon>
        <taxon>Ornithorhynchidae</taxon>
        <taxon>Ornithorhynchus</taxon>
    </lineage>
</organism>
<feature type="domain" description="G-protein coupled receptors family 1 profile" evidence="12">
    <location>
        <begin position="22"/>
        <end position="286"/>
    </location>
</feature>
<dbReference type="RefSeq" id="NP_001240462.1">
    <property type="nucleotide sequence ID" value="NM_001253533.1"/>
</dbReference>
<dbReference type="PROSITE" id="PS50262">
    <property type="entry name" value="G_PROTEIN_RECEP_F1_2"/>
    <property type="match status" value="1"/>
</dbReference>
<evidence type="ECO:0000256" key="5">
    <source>
        <dbReference type="ARBA" id="ARBA00022692"/>
    </source>
</evidence>
<dbReference type="FunFam" id="1.20.1070.10:FF:000081">
    <property type="entry name" value="Vomeronasal type-1 receptor"/>
    <property type="match status" value="1"/>
</dbReference>
<sequence>MDATEISFAMLFLLQISTGVSVNGFLLLFYAHLVSVSPKFSSSDVILTQLALANTIVLLTLGIPETISAWGWKNFLDDAGCKILNYWYRVARGLAICTTCLLSVFQAITISPGTSRWAGVKARLPRCIIPCCLLSWFLNLLIEFDTLMNMTGPQNSNSVQIMLDLKYCTKVSYSAEINMVIAVIFSVRDLFFVGLMSVTSSYMVFVLRRHHRQVQHLHRPDRPPGAMPEVRAAKRVIALVTLYVLLYGRQSIMLSIIIHMKEKPYLLLRSHEVLSFTFSFISPFLLIHSDRRIKTFWKKESSVTHTDPS</sequence>
<keyword evidence="10 11" id="KW-0807">Transducer</keyword>
<evidence type="ECO:0000256" key="3">
    <source>
        <dbReference type="ARBA" id="ARBA00022475"/>
    </source>
</evidence>
<dbReference type="GO" id="GO:0005886">
    <property type="term" value="C:plasma membrane"/>
    <property type="evidence" value="ECO:0000318"/>
    <property type="project" value="GO_Central"/>
</dbReference>
<feature type="transmembrane region" description="Helical" evidence="11">
    <location>
        <begin position="236"/>
        <end position="260"/>
    </location>
</feature>
<evidence type="ECO:0000256" key="4">
    <source>
        <dbReference type="ARBA" id="ARBA00022507"/>
    </source>
</evidence>
<dbReference type="Pfam" id="PF03402">
    <property type="entry name" value="V1R"/>
    <property type="match status" value="1"/>
</dbReference>
<comment type="subcellular location">
    <subcellularLocation>
        <location evidence="1 11">Cell membrane</location>
        <topology evidence="1 11">Multi-pass membrane protein</topology>
    </subcellularLocation>
</comment>
<keyword evidence="3 11" id="KW-1003">Cell membrane</keyword>